<dbReference type="SUPFAM" id="SSF46689">
    <property type="entry name" value="Homeodomain-like"/>
    <property type="match status" value="2"/>
</dbReference>
<feature type="domain" description="Response regulatory" evidence="12">
    <location>
        <begin position="3"/>
        <end position="121"/>
    </location>
</feature>
<dbReference type="STRING" id="1120996.SAMN02746066_03987"/>
<reference evidence="13 14" key="1">
    <citation type="submission" date="2016-11" db="EMBL/GenBank/DDBJ databases">
        <authorList>
            <person name="Jaros S."/>
            <person name="Januszkiewicz K."/>
            <person name="Wedrychowicz H."/>
        </authorList>
    </citation>
    <scope>NUCLEOTIDE SEQUENCE [LARGE SCALE GENOMIC DNA]</scope>
    <source>
        <strain evidence="13 14">DSM 15930</strain>
    </source>
</reference>
<comment type="function">
    <text evidence="9">May play the central regulatory role in sporulation. It may be an element of the effector pathway responsible for the activation of sporulation genes in response to nutritional stress. Spo0A may act in concert with spo0H (a sigma factor) to control the expression of some genes that are critical to the sporulation process.</text>
</comment>
<dbReference type="Gene3D" id="3.40.50.2300">
    <property type="match status" value="1"/>
</dbReference>
<dbReference type="Pfam" id="PF00072">
    <property type="entry name" value="Response_reg"/>
    <property type="match status" value="1"/>
</dbReference>
<evidence type="ECO:0000256" key="7">
    <source>
        <dbReference type="ARBA" id="ARBA00023125"/>
    </source>
</evidence>
<name>A0A1M7MRN9_9FIRM</name>
<feature type="modified residue" description="4-aspartylphosphate" evidence="10">
    <location>
        <position position="55"/>
    </location>
</feature>
<evidence type="ECO:0000256" key="3">
    <source>
        <dbReference type="ARBA" id="ARBA00022490"/>
    </source>
</evidence>
<evidence type="ECO:0000256" key="4">
    <source>
        <dbReference type="ARBA" id="ARBA00022553"/>
    </source>
</evidence>
<dbReference type="GO" id="GO:0003700">
    <property type="term" value="F:DNA-binding transcription factor activity"/>
    <property type="evidence" value="ECO:0007669"/>
    <property type="project" value="InterPro"/>
</dbReference>
<evidence type="ECO:0000313" key="14">
    <source>
        <dbReference type="Proteomes" id="UP000184038"/>
    </source>
</evidence>
<keyword evidence="8" id="KW-0804">Transcription</keyword>
<evidence type="ECO:0000256" key="8">
    <source>
        <dbReference type="ARBA" id="ARBA00023163"/>
    </source>
</evidence>
<evidence type="ECO:0000259" key="12">
    <source>
        <dbReference type="PROSITE" id="PS50110"/>
    </source>
</evidence>
<dbReference type="SMART" id="SM00342">
    <property type="entry name" value="HTH_ARAC"/>
    <property type="match status" value="1"/>
</dbReference>
<proteinExistence type="predicted"/>
<dbReference type="InterPro" id="IPR051552">
    <property type="entry name" value="HptR"/>
</dbReference>
<dbReference type="EMBL" id="FRCP01000022">
    <property type="protein sequence ID" value="SHM93623.1"/>
    <property type="molecule type" value="Genomic_DNA"/>
</dbReference>
<comment type="subcellular location">
    <subcellularLocation>
        <location evidence="1">Cytoplasm</location>
    </subcellularLocation>
</comment>
<dbReference type="InterPro" id="IPR009057">
    <property type="entry name" value="Homeodomain-like_sf"/>
</dbReference>
<evidence type="ECO:0000256" key="9">
    <source>
        <dbReference type="ARBA" id="ARBA00024867"/>
    </source>
</evidence>
<evidence type="ECO:0000256" key="10">
    <source>
        <dbReference type="PROSITE-ProRule" id="PRU00169"/>
    </source>
</evidence>
<keyword evidence="6" id="KW-0805">Transcription regulation</keyword>
<sequence>MLKMIIADDESIILRGIRKLVDWNELGINIVEEYTDGKEALLGILAKNPDIALLDINMPGLNGIEILKYITTKEEINTKVIFISGFQEFEYAKAAIKYGVTEYLLKPVIVEELLNAVEKIIHEINREKDISKPAQEISQETPVNYHKLVDIPQENYIPVYTEILFTSEVIPQVKKLVTFSFLSYLEKYLEENEFGIVFKKSENIAIILKGEDVKKAKDILYEIVTNAKEVMGHQVAFIMGEVVDCMSKIPESYSRCLEWKGYLFFHGEIKAPILVYGEPVFFKKSSMDELKVEMNRLVEALITMDSERFLQSYQQFCKGVCNLSDGKKEDACYYFCSMIRLLQEKLQGMNLCERDTDVKEFLEIGRSTSSFKEMKEKYCLVIKEYMDNIGDSVKFQEKKEIILAKQYIEERYMENLTLEVMAKELHMNPYYFSSYFKKNTGENFKDYLNRVRVTHALSLLISTDLKIYGIAIEVGFRDARSLTEAFQKIYKETPANYKKRICQHSN</sequence>
<dbReference type="InterPro" id="IPR018062">
    <property type="entry name" value="HTH_AraC-typ_CS"/>
</dbReference>
<dbReference type="GO" id="GO:0005737">
    <property type="term" value="C:cytoplasm"/>
    <property type="evidence" value="ECO:0007669"/>
    <property type="project" value="UniProtKB-SubCell"/>
</dbReference>
<dbReference type="CDD" id="cd17536">
    <property type="entry name" value="REC_YesN-like"/>
    <property type="match status" value="1"/>
</dbReference>
<dbReference type="GO" id="GO:0000160">
    <property type="term" value="P:phosphorelay signal transduction system"/>
    <property type="evidence" value="ECO:0007669"/>
    <property type="project" value="UniProtKB-KW"/>
</dbReference>
<dbReference type="RefSeq" id="WP_073290651.1">
    <property type="nucleotide sequence ID" value="NZ_FRCP01000022.1"/>
</dbReference>
<dbReference type="InterPro" id="IPR011006">
    <property type="entry name" value="CheY-like_superfamily"/>
</dbReference>
<evidence type="ECO:0000256" key="5">
    <source>
        <dbReference type="ARBA" id="ARBA00023012"/>
    </source>
</evidence>
<dbReference type="PROSITE" id="PS00041">
    <property type="entry name" value="HTH_ARAC_FAMILY_1"/>
    <property type="match status" value="1"/>
</dbReference>
<dbReference type="InterPro" id="IPR001789">
    <property type="entry name" value="Sig_transdc_resp-reg_receiver"/>
</dbReference>
<gene>
    <name evidence="13" type="ORF">SAMN02746066_03987</name>
</gene>
<organism evidence="13 14">
    <name type="scientific">Anaerosporobacter mobilis DSM 15930</name>
    <dbReference type="NCBI Taxonomy" id="1120996"/>
    <lineage>
        <taxon>Bacteria</taxon>
        <taxon>Bacillati</taxon>
        <taxon>Bacillota</taxon>
        <taxon>Clostridia</taxon>
        <taxon>Lachnospirales</taxon>
        <taxon>Lachnospiraceae</taxon>
        <taxon>Anaerosporobacter</taxon>
    </lineage>
</organism>
<keyword evidence="5" id="KW-0902">Two-component regulatory system</keyword>
<feature type="domain" description="HTH araC/xylS-type" evidence="11">
    <location>
        <begin position="402"/>
        <end position="500"/>
    </location>
</feature>
<accession>A0A1M7MRN9</accession>
<dbReference type="InterPro" id="IPR018060">
    <property type="entry name" value="HTH_AraC"/>
</dbReference>
<evidence type="ECO:0000259" key="11">
    <source>
        <dbReference type="PROSITE" id="PS01124"/>
    </source>
</evidence>
<keyword evidence="7" id="KW-0238">DNA-binding</keyword>
<dbReference type="PROSITE" id="PS50110">
    <property type="entry name" value="RESPONSE_REGULATORY"/>
    <property type="match status" value="1"/>
</dbReference>
<evidence type="ECO:0000256" key="2">
    <source>
        <dbReference type="ARBA" id="ARBA00018672"/>
    </source>
</evidence>
<dbReference type="PANTHER" id="PTHR42713:SF3">
    <property type="entry name" value="TRANSCRIPTIONAL REGULATORY PROTEIN HPTR"/>
    <property type="match status" value="1"/>
</dbReference>
<dbReference type="Proteomes" id="UP000184038">
    <property type="component" value="Unassembled WGS sequence"/>
</dbReference>
<protein>
    <recommendedName>
        <fullName evidence="2">Stage 0 sporulation protein A homolog</fullName>
    </recommendedName>
</protein>
<dbReference type="GO" id="GO:0043565">
    <property type="term" value="F:sequence-specific DNA binding"/>
    <property type="evidence" value="ECO:0007669"/>
    <property type="project" value="InterPro"/>
</dbReference>
<dbReference type="PROSITE" id="PS01124">
    <property type="entry name" value="HTH_ARAC_FAMILY_2"/>
    <property type="match status" value="1"/>
</dbReference>
<evidence type="ECO:0000313" key="13">
    <source>
        <dbReference type="EMBL" id="SHM93623.1"/>
    </source>
</evidence>
<dbReference type="OrthoDB" id="9794370at2"/>
<dbReference type="SUPFAM" id="SSF52172">
    <property type="entry name" value="CheY-like"/>
    <property type="match status" value="1"/>
</dbReference>
<dbReference type="PANTHER" id="PTHR42713">
    <property type="entry name" value="HISTIDINE KINASE-RELATED"/>
    <property type="match status" value="1"/>
</dbReference>
<keyword evidence="4 10" id="KW-0597">Phosphoprotein</keyword>
<dbReference type="Pfam" id="PF12833">
    <property type="entry name" value="HTH_18"/>
    <property type="match status" value="1"/>
</dbReference>
<keyword evidence="3" id="KW-0963">Cytoplasm</keyword>
<evidence type="ECO:0000256" key="6">
    <source>
        <dbReference type="ARBA" id="ARBA00023015"/>
    </source>
</evidence>
<dbReference type="AlphaFoldDB" id="A0A1M7MRN9"/>
<keyword evidence="14" id="KW-1185">Reference proteome</keyword>
<evidence type="ECO:0000256" key="1">
    <source>
        <dbReference type="ARBA" id="ARBA00004496"/>
    </source>
</evidence>
<dbReference type="SMART" id="SM00448">
    <property type="entry name" value="REC"/>
    <property type="match status" value="1"/>
</dbReference>
<dbReference type="Gene3D" id="1.10.10.60">
    <property type="entry name" value="Homeodomain-like"/>
    <property type="match status" value="2"/>
</dbReference>